<evidence type="ECO:0000313" key="4">
    <source>
        <dbReference type="Proteomes" id="UP001155040"/>
    </source>
</evidence>
<dbReference type="Proteomes" id="UP001155034">
    <property type="component" value="Unassembled WGS sequence"/>
</dbReference>
<feature type="compositionally biased region" description="Basic and acidic residues" evidence="1">
    <location>
        <begin position="23"/>
        <end position="35"/>
    </location>
</feature>
<evidence type="ECO:0000256" key="1">
    <source>
        <dbReference type="SAM" id="MobiDB-lite"/>
    </source>
</evidence>
<dbReference type="EMBL" id="JANTYZ010000009">
    <property type="protein sequence ID" value="MCS3866105.1"/>
    <property type="molecule type" value="Genomic_DNA"/>
</dbReference>
<feature type="region of interest" description="Disordered" evidence="1">
    <location>
        <begin position="1"/>
        <end position="77"/>
    </location>
</feature>
<dbReference type="EMBL" id="JANUBF010000043">
    <property type="protein sequence ID" value="MCS4038180.1"/>
    <property type="molecule type" value="Genomic_DNA"/>
</dbReference>
<name>A0A9X2UPL4_9BACT</name>
<comment type="caution">
    <text evidence="3">The sequence shown here is derived from an EMBL/GenBank/DDBJ whole genome shotgun (WGS) entry which is preliminary data.</text>
</comment>
<sequence>METTGTEKTEAGDTAAGDTAEENATKETIAKENTTKENTTTGEIEMEVVQVHSLPEKFRPPSGGAPATGDVPGRPRN</sequence>
<dbReference type="AlphaFoldDB" id="A0A9X2UPL4"/>
<gene>
    <name evidence="2" type="ORF">GGP82_002676</name>
    <name evidence="3" type="ORF">GGQ01_003270</name>
</gene>
<accession>A0A9X2UPL4</accession>
<dbReference type="Proteomes" id="UP001155040">
    <property type="component" value="Unassembled WGS sequence"/>
</dbReference>
<organism evidence="3 4">
    <name type="scientific">Salinibacter ruber</name>
    <dbReference type="NCBI Taxonomy" id="146919"/>
    <lineage>
        <taxon>Bacteria</taxon>
        <taxon>Pseudomonadati</taxon>
        <taxon>Rhodothermota</taxon>
        <taxon>Rhodothermia</taxon>
        <taxon>Rhodothermales</taxon>
        <taxon>Salinibacteraceae</taxon>
        <taxon>Salinibacter</taxon>
    </lineage>
</organism>
<protein>
    <submittedName>
        <fullName evidence="3">Uncharacterized protein</fullName>
    </submittedName>
</protein>
<evidence type="ECO:0000313" key="3">
    <source>
        <dbReference type="EMBL" id="MCS4038180.1"/>
    </source>
</evidence>
<reference evidence="3" key="1">
    <citation type="submission" date="2022-08" db="EMBL/GenBank/DDBJ databases">
        <title>Genomic Encyclopedia of Type Strains, Phase V (KMG-V): Genome sequencing to study the core and pangenomes of soil and plant-associated prokaryotes.</title>
        <authorList>
            <person name="Whitman W."/>
        </authorList>
    </citation>
    <scope>NUCLEOTIDE SEQUENCE</scope>
    <source>
        <strain evidence="2">SP2016B</strain>
        <strain evidence="3">SP3012</strain>
    </source>
</reference>
<evidence type="ECO:0000313" key="2">
    <source>
        <dbReference type="EMBL" id="MCS3866105.1"/>
    </source>
</evidence>
<feature type="compositionally biased region" description="Basic and acidic residues" evidence="1">
    <location>
        <begin position="1"/>
        <end position="11"/>
    </location>
</feature>
<proteinExistence type="predicted"/>